<comment type="caution">
    <text evidence="2">The sequence shown here is derived from an EMBL/GenBank/DDBJ whole genome shotgun (WGS) entry which is preliminary data.</text>
</comment>
<reference evidence="2" key="1">
    <citation type="journal article" date="2023" name="Mol. Phylogenet. Evol.">
        <title>Genome-scale phylogeny and comparative genomics of the fungal order Sordariales.</title>
        <authorList>
            <person name="Hensen N."/>
            <person name="Bonometti L."/>
            <person name="Westerberg I."/>
            <person name="Brannstrom I.O."/>
            <person name="Guillou S."/>
            <person name="Cros-Aarteil S."/>
            <person name="Calhoun S."/>
            <person name="Haridas S."/>
            <person name="Kuo A."/>
            <person name="Mondo S."/>
            <person name="Pangilinan J."/>
            <person name="Riley R."/>
            <person name="LaButti K."/>
            <person name="Andreopoulos B."/>
            <person name="Lipzen A."/>
            <person name="Chen C."/>
            <person name="Yan M."/>
            <person name="Daum C."/>
            <person name="Ng V."/>
            <person name="Clum A."/>
            <person name="Steindorff A."/>
            <person name="Ohm R.A."/>
            <person name="Martin F."/>
            <person name="Silar P."/>
            <person name="Natvig D.O."/>
            <person name="Lalanne C."/>
            <person name="Gautier V."/>
            <person name="Ament-Velasquez S.L."/>
            <person name="Kruys A."/>
            <person name="Hutchinson M.I."/>
            <person name="Powell A.J."/>
            <person name="Barry K."/>
            <person name="Miller A.N."/>
            <person name="Grigoriev I.V."/>
            <person name="Debuchy R."/>
            <person name="Gladieux P."/>
            <person name="Hiltunen Thoren M."/>
            <person name="Johannesson H."/>
        </authorList>
    </citation>
    <scope>NUCLEOTIDE SEQUENCE</scope>
    <source>
        <strain evidence="2">CBS 168.71</strain>
    </source>
</reference>
<protein>
    <submittedName>
        <fullName evidence="2">Polynucleotide kinase 3 phosphatase-domain-containing protein</fullName>
    </submittedName>
</protein>
<dbReference type="Proteomes" id="UP001278766">
    <property type="component" value="Unassembled WGS sequence"/>
</dbReference>
<dbReference type="Gene3D" id="3.40.50.300">
    <property type="entry name" value="P-loop containing nucleotide triphosphate hydrolases"/>
    <property type="match status" value="1"/>
</dbReference>
<dbReference type="GO" id="GO:0046404">
    <property type="term" value="F:ATP-dependent polydeoxyribonucleotide 5'-hydroxyl-kinase activity"/>
    <property type="evidence" value="ECO:0007669"/>
    <property type="project" value="TreeGrafter"/>
</dbReference>
<dbReference type="GO" id="GO:0046403">
    <property type="term" value="F:polynucleotide 3'-phosphatase activity"/>
    <property type="evidence" value="ECO:0007669"/>
    <property type="project" value="TreeGrafter"/>
</dbReference>
<dbReference type="InterPro" id="IPR006551">
    <property type="entry name" value="Polynucleotide_phosphatase"/>
</dbReference>
<dbReference type="SUPFAM" id="SSF52540">
    <property type="entry name" value="P-loop containing nucleoside triphosphate hydrolases"/>
    <property type="match status" value="1"/>
</dbReference>
<feature type="region of interest" description="Disordered" evidence="1">
    <location>
        <begin position="1"/>
        <end position="68"/>
    </location>
</feature>
<proteinExistence type="predicted"/>
<dbReference type="SUPFAM" id="SSF56784">
    <property type="entry name" value="HAD-like"/>
    <property type="match status" value="1"/>
</dbReference>
<feature type="compositionally biased region" description="Pro residues" evidence="1">
    <location>
        <begin position="1"/>
        <end position="13"/>
    </location>
</feature>
<keyword evidence="2" id="KW-0418">Kinase</keyword>
<dbReference type="FunFam" id="3.40.50.1000:FF:000078">
    <property type="entry name" value="Bifunctional polynucleotide phosphatase/kinase"/>
    <property type="match status" value="1"/>
</dbReference>
<evidence type="ECO:0000313" key="2">
    <source>
        <dbReference type="EMBL" id="KAK3299708.1"/>
    </source>
</evidence>
<dbReference type="RefSeq" id="XP_062663222.1">
    <property type="nucleotide sequence ID" value="XM_062803337.1"/>
</dbReference>
<dbReference type="AlphaFoldDB" id="A0AAE0HND9"/>
<dbReference type="InterPro" id="IPR013954">
    <property type="entry name" value="PNK3P"/>
</dbReference>
<name>A0AAE0HND9_9PEZI</name>
<dbReference type="NCBIfam" id="TIGR01664">
    <property type="entry name" value="DNA-3'-Pase"/>
    <property type="match status" value="1"/>
</dbReference>
<evidence type="ECO:0000256" key="1">
    <source>
        <dbReference type="SAM" id="MobiDB-lite"/>
    </source>
</evidence>
<dbReference type="GeneID" id="87840285"/>
<dbReference type="Pfam" id="PF13671">
    <property type="entry name" value="AAA_33"/>
    <property type="match status" value="1"/>
</dbReference>
<organism evidence="2 3">
    <name type="scientific">Chaetomium fimeti</name>
    <dbReference type="NCBI Taxonomy" id="1854472"/>
    <lineage>
        <taxon>Eukaryota</taxon>
        <taxon>Fungi</taxon>
        <taxon>Dikarya</taxon>
        <taxon>Ascomycota</taxon>
        <taxon>Pezizomycotina</taxon>
        <taxon>Sordariomycetes</taxon>
        <taxon>Sordariomycetidae</taxon>
        <taxon>Sordariales</taxon>
        <taxon>Chaetomiaceae</taxon>
        <taxon>Chaetomium</taxon>
    </lineage>
</organism>
<dbReference type="Pfam" id="PF08645">
    <property type="entry name" value="PNK3P"/>
    <property type="match status" value="1"/>
</dbReference>
<keyword evidence="3" id="KW-1185">Reference proteome</keyword>
<evidence type="ECO:0000313" key="3">
    <source>
        <dbReference type="Proteomes" id="UP001278766"/>
    </source>
</evidence>
<keyword evidence="2" id="KW-0808">Transferase</keyword>
<dbReference type="PANTHER" id="PTHR12083">
    <property type="entry name" value="BIFUNCTIONAL POLYNUCLEOTIDE PHOSPHATASE/KINASE"/>
    <property type="match status" value="1"/>
</dbReference>
<dbReference type="InterPro" id="IPR006549">
    <property type="entry name" value="HAD-SF_hydro_IIIA"/>
</dbReference>
<reference evidence="2" key="2">
    <citation type="submission" date="2023-06" db="EMBL/GenBank/DDBJ databases">
        <authorList>
            <consortium name="Lawrence Berkeley National Laboratory"/>
            <person name="Haridas S."/>
            <person name="Hensen N."/>
            <person name="Bonometti L."/>
            <person name="Westerberg I."/>
            <person name="Brannstrom I.O."/>
            <person name="Guillou S."/>
            <person name="Cros-Aarteil S."/>
            <person name="Calhoun S."/>
            <person name="Kuo A."/>
            <person name="Mondo S."/>
            <person name="Pangilinan J."/>
            <person name="Riley R."/>
            <person name="Labutti K."/>
            <person name="Andreopoulos B."/>
            <person name="Lipzen A."/>
            <person name="Chen C."/>
            <person name="Yanf M."/>
            <person name="Daum C."/>
            <person name="Ng V."/>
            <person name="Clum A."/>
            <person name="Steindorff A."/>
            <person name="Ohm R."/>
            <person name="Martin F."/>
            <person name="Silar P."/>
            <person name="Natvig D."/>
            <person name="Lalanne C."/>
            <person name="Gautier V."/>
            <person name="Ament-Velasquez S.L."/>
            <person name="Kruys A."/>
            <person name="Hutchinson M.I."/>
            <person name="Powell A.J."/>
            <person name="Barry K."/>
            <person name="Miller A.N."/>
            <person name="Grigoriev I.V."/>
            <person name="Debuchy R."/>
            <person name="Gladieux P."/>
            <person name="Thoren M.H."/>
            <person name="Johannesson H."/>
        </authorList>
    </citation>
    <scope>NUCLEOTIDE SEQUENCE</scope>
    <source>
        <strain evidence="2">CBS 168.71</strain>
    </source>
</reference>
<dbReference type="FunFam" id="3.40.50.300:FF:002548">
    <property type="entry name" value="DNA kinase/phosphatase Pnk1"/>
    <property type="match status" value="1"/>
</dbReference>
<dbReference type="InterPro" id="IPR023214">
    <property type="entry name" value="HAD_sf"/>
</dbReference>
<feature type="compositionally biased region" description="Basic and acidic residues" evidence="1">
    <location>
        <begin position="54"/>
        <end position="67"/>
    </location>
</feature>
<accession>A0AAE0HND9</accession>
<dbReference type="EMBL" id="JAUEPN010000002">
    <property type="protein sequence ID" value="KAK3299708.1"/>
    <property type="molecule type" value="Genomic_DNA"/>
</dbReference>
<dbReference type="GO" id="GO:0003690">
    <property type="term" value="F:double-stranded DNA binding"/>
    <property type="evidence" value="ECO:0007669"/>
    <property type="project" value="TreeGrafter"/>
</dbReference>
<dbReference type="GO" id="GO:0006281">
    <property type="term" value="P:DNA repair"/>
    <property type="evidence" value="ECO:0007669"/>
    <property type="project" value="TreeGrafter"/>
</dbReference>
<dbReference type="InterPro" id="IPR027417">
    <property type="entry name" value="P-loop_NTPase"/>
</dbReference>
<dbReference type="InterPro" id="IPR036412">
    <property type="entry name" value="HAD-like_sf"/>
</dbReference>
<dbReference type="PANTHER" id="PTHR12083:SF9">
    <property type="entry name" value="BIFUNCTIONAL POLYNUCLEOTIDE PHOSPHATASE_KINASE"/>
    <property type="match status" value="1"/>
</dbReference>
<dbReference type="NCBIfam" id="TIGR01662">
    <property type="entry name" value="HAD-SF-IIIA"/>
    <property type="match status" value="1"/>
</dbReference>
<sequence>MMPPAKPSPPPPSRSKRPAADDDRAISPPPLKRKTQAAISKSAVANFFTPASQKAKDRTTWAERSPDDDAPATLLVAKYIPENADSTALETPAKRQKIAAFDLDSTLITSASGKRYPDDPADWKWWHHSVPGRLRQLYMDEGYRVVIFTNQGGLTLHPDPKSKGPKSAKNRVPAFKQKCSAVLSQLDIPITLYAATGKDIYRKPRPGMWTETKEDYDLTESDIDRENSVFVGDAGGRTAQPKGSSAAAKDFSCSDRNLAHNISIKYQTPEEFFLGETARDFARDFDLSNFPYTVEEEHGEVCPTKTNEQDIMLFVGSPGAGKSTFYWKYLKPLGYERVNQDTLKSKDKCFKAAADFLQKGDSVVVDNTNADVGTRSQWITLARKHNVPIRCLWFRTPLQLCEHNAAARALNEKLNPEAREALPRIAFSGFASRFKEPNIEEGFQDVVPVPFKFRGTKDEYEIWGRYWV</sequence>
<dbReference type="Gene3D" id="3.40.50.1000">
    <property type="entry name" value="HAD superfamily/HAD-like"/>
    <property type="match status" value="1"/>
</dbReference>
<gene>
    <name evidence="2" type="ORF">B0H64DRAFT_389342</name>
</gene>